<accession>A0A858RBT6</accession>
<dbReference type="Proteomes" id="UP000501891">
    <property type="component" value="Chromosome"/>
</dbReference>
<evidence type="ECO:0000313" key="3">
    <source>
        <dbReference type="EMBL" id="QJE74612.1"/>
    </source>
</evidence>
<evidence type="ECO:0000313" key="4">
    <source>
        <dbReference type="Proteomes" id="UP000501891"/>
    </source>
</evidence>
<dbReference type="AlphaFoldDB" id="A0A858RBT6"/>
<sequence>MTHDRRVRSYCPMETWQWAALAAGLMALLIVSRGVRFPAGGGTLRMVVIWLGIFALLGVVYKMFGPFENFERRFPGTPAPVEGQPPASAPEREPGEIRT</sequence>
<keyword evidence="2" id="KW-0812">Transmembrane</keyword>
<evidence type="ECO:0000256" key="1">
    <source>
        <dbReference type="SAM" id="MobiDB-lite"/>
    </source>
</evidence>
<reference evidence="3" key="1">
    <citation type="submission" date="2020-04" db="EMBL/GenBank/DDBJ databases">
        <title>A desert anoxygenic phototrophic bacterium fixes CO2 using RubisCO under aerobic conditions.</title>
        <authorList>
            <person name="Tang K."/>
        </authorList>
    </citation>
    <scope>NUCLEOTIDE SEQUENCE [LARGE SCALE GENOMIC DNA]</scope>
    <source>
        <strain evidence="3">MIMtkB3</strain>
    </source>
</reference>
<dbReference type="EMBL" id="CP051775">
    <property type="protein sequence ID" value="QJE74612.1"/>
    <property type="molecule type" value="Genomic_DNA"/>
</dbReference>
<keyword evidence="4" id="KW-1185">Reference proteome</keyword>
<feature type="region of interest" description="Disordered" evidence="1">
    <location>
        <begin position="75"/>
        <end position="99"/>
    </location>
</feature>
<keyword evidence="2" id="KW-0472">Membrane</keyword>
<dbReference type="KEGG" id="acru:HHL28_17475"/>
<proteinExistence type="predicted"/>
<feature type="compositionally biased region" description="Basic and acidic residues" evidence="1">
    <location>
        <begin position="90"/>
        <end position="99"/>
    </location>
</feature>
<keyword evidence="2" id="KW-1133">Transmembrane helix</keyword>
<protein>
    <submittedName>
        <fullName evidence="3">Uncharacterized protein</fullName>
    </submittedName>
</protein>
<organism evidence="3 4">
    <name type="scientific">Aerophototrophica crusticola</name>
    <dbReference type="NCBI Taxonomy" id="1709002"/>
    <lineage>
        <taxon>Bacteria</taxon>
        <taxon>Pseudomonadati</taxon>
        <taxon>Pseudomonadota</taxon>
        <taxon>Alphaproteobacteria</taxon>
        <taxon>Rhodospirillales</taxon>
        <taxon>Rhodospirillaceae</taxon>
        <taxon>Aerophototrophica</taxon>
    </lineage>
</organism>
<name>A0A858RBT6_9PROT</name>
<evidence type="ECO:0000256" key="2">
    <source>
        <dbReference type="SAM" id="Phobius"/>
    </source>
</evidence>
<feature type="transmembrane region" description="Helical" evidence="2">
    <location>
        <begin position="44"/>
        <end position="64"/>
    </location>
</feature>
<gene>
    <name evidence="3" type="ORF">HHL28_17475</name>
</gene>